<dbReference type="PANTHER" id="PTHR24251:SF30">
    <property type="entry name" value="MEMBRANE FRIZZLED-RELATED PROTEIN"/>
    <property type="match status" value="1"/>
</dbReference>
<feature type="domain" description="CUB" evidence="4">
    <location>
        <begin position="1"/>
        <end position="86"/>
    </location>
</feature>
<dbReference type="CDD" id="cd00041">
    <property type="entry name" value="CUB"/>
    <property type="match status" value="1"/>
</dbReference>
<name>A0A1I8B6V5_MELHA</name>
<comment type="caution">
    <text evidence="3">Lacks conserved residue(s) required for the propagation of feature annotation.</text>
</comment>
<dbReference type="WBParaSite" id="MhA1_Contig1545.frz3.gene10">
    <property type="protein sequence ID" value="MhA1_Contig1545.frz3.gene10"/>
    <property type="gene ID" value="MhA1_Contig1545.frz3.gene10"/>
</dbReference>
<evidence type="ECO:0000259" key="4">
    <source>
        <dbReference type="PROSITE" id="PS01180"/>
    </source>
</evidence>
<evidence type="ECO:0000256" key="3">
    <source>
        <dbReference type="PROSITE-ProRule" id="PRU00059"/>
    </source>
</evidence>
<dbReference type="OMA" id="FYTEANH"/>
<dbReference type="InterPro" id="IPR035914">
    <property type="entry name" value="Sperma_CUB_dom_sf"/>
</dbReference>
<evidence type="ECO:0000313" key="6">
    <source>
        <dbReference type="WBParaSite" id="MhA1_Contig1545.frz3.gene10"/>
    </source>
</evidence>
<accession>A0A1I8B6V5</accession>
<dbReference type="Pfam" id="PF00431">
    <property type="entry name" value="CUB"/>
    <property type="match status" value="1"/>
</dbReference>
<evidence type="ECO:0000313" key="5">
    <source>
        <dbReference type="Proteomes" id="UP000095281"/>
    </source>
</evidence>
<dbReference type="PROSITE" id="PS01180">
    <property type="entry name" value="CUB"/>
    <property type="match status" value="1"/>
</dbReference>
<dbReference type="SMART" id="SM00042">
    <property type="entry name" value="CUB"/>
    <property type="match status" value="1"/>
</dbReference>
<dbReference type="Proteomes" id="UP000095281">
    <property type="component" value="Unplaced"/>
</dbReference>
<keyword evidence="2" id="KW-1015">Disulfide bond</keyword>
<keyword evidence="1" id="KW-0677">Repeat</keyword>
<protein>
    <submittedName>
        <fullName evidence="6">CUB domain-containing protein</fullName>
    </submittedName>
</protein>
<keyword evidence="5" id="KW-1185">Reference proteome</keyword>
<dbReference type="SUPFAM" id="SSF49854">
    <property type="entry name" value="Spermadhesin, CUB domain"/>
    <property type="match status" value="1"/>
</dbReference>
<evidence type="ECO:0000256" key="2">
    <source>
        <dbReference type="ARBA" id="ARBA00023157"/>
    </source>
</evidence>
<evidence type="ECO:0000256" key="1">
    <source>
        <dbReference type="ARBA" id="ARBA00022737"/>
    </source>
</evidence>
<organism evidence="5 6">
    <name type="scientific">Meloidogyne hapla</name>
    <name type="common">Root-knot nematode worm</name>
    <dbReference type="NCBI Taxonomy" id="6305"/>
    <lineage>
        <taxon>Eukaryota</taxon>
        <taxon>Metazoa</taxon>
        <taxon>Ecdysozoa</taxon>
        <taxon>Nematoda</taxon>
        <taxon>Chromadorea</taxon>
        <taxon>Rhabditida</taxon>
        <taxon>Tylenchina</taxon>
        <taxon>Tylenchomorpha</taxon>
        <taxon>Tylenchoidea</taxon>
        <taxon>Meloidogynidae</taxon>
        <taxon>Meloidogyninae</taxon>
        <taxon>Meloidogyne</taxon>
    </lineage>
</organism>
<dbReference type="PANTHER" id="PTHR24251">
    <property type="entry name" value="OVOCHYMASE-RELATED"/>
    <property type="match status" value="1"/>
</dbReference>
<dbReference type="Gene3D" id="2.60.120.290">
    <property type="entry name" value="Spermadhesin, CUB domain"/>
    <property type="match status" value="1"/>
</dbReference>
<dbReference type="InterPro" id="IPR000859">
    <property type="entry name" value="CUB_dom"/>
</dbReference>
<sequence>MHCIWLIEAPEGYHLVVNISEFYTEANHDFLTIFDGSDISQKHMEMLSGMITFKYTIKSQQNKMSILFTSDLSIQMSGFVLHYKAGKTVHD</sequence>
<dbReference type="AlphaFoldDB" id="A0A1I8B6V5"/>
<proteinExistence type="predicted"/>
<reference evidence="6" key="1">
    <citation type="submission" date="2016-11" db="UniProtKB">
        <authorList>
            <consortium name="WormBaseParasite"/>
        </authorList>
    </citation>
    <scope>IDENTIFICATION</scope>
</reference>